<proteinExistence type="predicted"/>
<dbReference type="VEuPathDB" id="TriTrypDB:TvY486_1003690"/>
<protein>
    <submittedName>
        <fullName evidence="1">Uncharacterized protein</fullName>
    </submittedName>
</protein>
<reference evidence="1" key="1">
    <citation type="journal article" date="2012" name="Proc. Natl. Acad. Sci. U.S.A.">
        <title>Antigenic diversity is generated by distinct evolutionary mechanisms in African trypanosome species.</title>
        <authorList>
            <person name="Jackson A.P."/>
            <person name="Berry A."/>
            <person name="Aslett M."/>
            <person name="Allison H.C."/>
            <person name="Burton P."/>
            <person name="Vavrova-Anderson J."/>
            <person name="Brown R."/>
            <person name="Browne H."/>
            <person name="Corton N."/>
            <person name="Hauser H."/>
            <person name="Gamble J."/>
            <person name="Gilderthorp R."/>
            <person name="Marcello L."/>
            <person name="McQuillan J."/>
            <person name="Otto T.D."/>
            <person name="Quail M.A."/>
            <person name="Sanders M.J."/>
            <person name="van Tonder A."/>
            <person name="Ginger M.L."/>
            <person name="Field M.C."/>
            <person name="Barry J.D."/>
            <person name="Hertz-Fowler C."/>
            <person name="Berriman M."/>
        </authorList>
    </citation>
    <scope>NUCLEOTIDE SEQUENCE</scope>
    <source>
        <strain evidence="1">Y486</strain>
    </source>
</reference>
<name>G0U615_TRYVY</name>
<accession>G0U615</accession>
<evidence type="ECO:0000313" key="1">
    <source>
        <dbReference type="EMBL" id="CCC51316.1"/>
    </source>
</evidence>
<gene>
    <name evidence="1" type="ORF">TVY486_1003690</name>
</gene>
<dbReference type="AlphaFoldDB" id="G0U615"/>
<organism evidence="1">
    <name type="scientific">Trypanosoma vivax (strain Y486)</name>
    <dbReference type="NCBI Taxonomy" id="1055687"/>
    <lineage>
        <taxon>Eukaryota</taxon>
        <taxon>Discoba</taxon>
        <taxon>Euglenozoa</taxon>
        <taxon>Kinetoplastea</taxon>
        <taxon>Metakinetoplastina</taxon>
        <taxon>Trypanosomatida</taxon>
        <taxon>Trypanosomatidae</taxon>
        <taxon>Trypanosoma</taxon>
        <taxon>Duttonella</taxon>
    </lineage>
</organism>
<sequence>MEPLTSTRLARTRTAVARTVTERPPRPAFTPCQPLHDGCRWRSHHMQRSRSNMRYSSNPTRWRTGKRAKLLELVRSNGWVTSQVPRDTRTHTHTLTHTEQQHISPTLPRIIYTCKRINQILFYCPISTRVRASNIPST</sequence>
<dbReference type="EMBL" id="HE573026">
    <property type="protein sequence ID" value="CCC51316.1"/>
    <property type="molecule type" value="Genomic_DNA"/>
</dbReference>